<dbReference type="Proteomes" id="UP000624244">
    <property type="component" value="Unassembled WGS sequence"/>
</dbReference>
<comment type="caution">
    <text evidence="2">The sequence shown here is derived from an EMBL/GenBank/DDBJ whole genome shotgun (WGS) entry which is preliminary data.</text>
</comment>
<proteinExistence type="predicted"/>
<keyword evidence="1" id="KW-0472">Membrane</keyword>
<protein>
    <submittedName>
        <fullName evidence="2">Uncharacterized protein</fullName>
    </submittedName>
</protein>
<keyword evidence="1" id="KW-0812">Transmembrane</keyword>
<name>A0A8H5ZKG7_COCSA</name>
<keyword evidence="1" id="KW-1133">Transmembrane helix</keyword>
<dbReference type="AlphaFoldDB" id="A0A8H5ZKG7"/>
<accession>A0A8H5ZKG7</accession>
<dbReference type="EMBL" id="WNKQ01000006">
    <property type="protein sequence ID" value="KAF5850987.1"/>
    <property type="molecule type" value="Genomic_DNA"/>
</dbReference>
<sequence length="165" mass="18502">MVVSKLQDSSVNLPVAEYLVPIRRHVTSLRNALDIFRADVLIRVEVFTLIFNTGGLFPLVFALGYLRLYHRTDLDKKAIRVFIPKYRHLAAKSELLIRHYSTLHAPVTPWILIAFNQGLIHPPVFSIAPNPVYKDSVDFANNSALAIGGLLPNTIIPDGFTVKSK</sequence>
<gene>
    <name evidence="2" type="ORF">GGP41_010645</name>
</gene>
<organism evidence="2 3">
    <name type="scientific">Cochliobolus sativus</name>
    <name type="common">Common root rot and spot blotch fungus</name>
    <name type="synonym">Bipolaris sorokiniana</name>
    <dbReference type="NCBI Taxonomy" id="45130"/>
    <lineage>
        <taxon>Eukaryota</taxon>
        <taxon>Fungi</taxon>
        <taxon>Dikarya</taxon>
        <taxon>Ascomycota</taxon>
        <taxon>Pezizomycotina</taxon>
        <taxon>Dothideomycetes</taxon>
        <taxon>Pleosporomycetidae</taxon>
        <taxon>Pleosporales</taxon>
        <taxon>Pleosporineae</taxon>
        <taxon>Pleosporaceae</taxon>
        <taxon>Bipolaris</taxon>
    </lineage>
</organism>
<feature type="transmembrane region" description="Helical" evidence="1">
    <location>
        <begin position="46"/>
        <end position="66"/>
    </location>
</feature>
<reference evidence="2" key="1">
    <citation type="submission" date="2019-11" db="EMBL/GenBank/DDBJ databases">
        <title>Bipolaris sorokiniana Genome sequencing.</title>
        <authorList>
            <person name="Wang H."/>
        </authorList>
    </citation>
    <scope>NUCLEOTIDE SEQUENCE</scope>
</reference>
<evidence type="ECO:0000256" key="1">
    <source>
        <dbReference type="SAM" id="Phobius"/>
    </source>
</evidence>
<evidence type="ECO:0000313" key="2">
    <source>
        <dbReference type="EMBL" id="KAF5850987.1"/>
    </source>
</evidence>
<evidence type="ECO:0000313" key="3">
    <source>
        <dbReference type="Proteomes" id="UP000624244"/>
    </source>
</evidence>